<organism evidence="2 3">
    <name type="scientific">Microdochium trichocladiopsis</name>
    <dbReference type="NCBI Taxonomy" id="1682393"/>
    <lineage>
        <taxon>Eukaryota</taxon>
        <taxon>Fungi</taxon>
        <taxon>Dikarya</taxon>
        <taxon>Ascomycota</taxon>
        <taxon>Pezizomycotina</taxon>
        <taxon>Sordariomycetes</taxon>
        <taxon>Xylariomycetidae</taxon>
        <taxon>Xylariales</taxon>
        <taxon>Microdochiaceae</taxon>
        <taxon>Microdochium</taxon>
    </lineage>
</organism>
<feature type="signal peptide" evidence="1">
    <location>
        <begin position="1"/>
        <end position="19"/>
    </location>
</feature>
<dbReference type="GeneID" id="70192906"/>
<dbReference type="OrthoDB" id="4766761at2759"/>
<feature type="chain" id="PRO_5040154981" evidence="1">
    <location>
        <begin position="20"/>
        <end position="166"/>
    </location>
</feature>
<dbReference type="RefSeq" id="XP_046017407.1">
    <property type="nucleotide sequence ID" value="XM_046163360.1"/>
</dbReference>
<protein>
    <submittedName>
        <fullName evidence="2">Uncharacterized protein</fullName>
    </submittedName>
</protein>
<proteinExistence type="predicted"/>
<reference evidence="2" key="1">
    <citation type="journal article" date="2021" name="Nat. Commun.">
        <title>Genetic determinants of endophytism in the Arabidopsis root mycobiome.</title>
        <authorList>
            <person name="Mesny F."/>
            <person name="Miyauchi S."/>
            <person name="Thiergart T."/>
            <person name="Pickel B."/>
            <person name="Atanasova L."/>
            <person name="Karlsson M."/>
            <person name="Huettel B."/>
            <person name="Barry K.W."/>
            <person name="Haridas S."/>
            <person name="Chen C."/>
            <person name="Bauer D."/>
            <person name="Andreopoulos W."/>
            <person name="Pangilinan J."/>
            <person name="LaButti K."/>
            <person name="Riley R."/>
            <person name="Lipzen A."/>
            <person name="Clum A."/>
            <person name="Drula E."/>
            <person name="Henrissat B."/>
            <person name="Kohler A."/>
            <person name="Grigoriev I.V."/>
            <person name="Martin F.M."/>
            <person name="Hacquard S."/>
        </authorList>
    </citation>
    <scope>NUCLEOTIDE SEQUENCE</scope>
    <source>
        <strain evidence="2">MPI-CAGE-CH-0230</strain>
    </source>
</reference>
<evidence type="ECO:0000313" key="3">
    <source>
        <dbReference type="Proteomes" id="UP000756346"/>
    </source>
</evidence>
<dbReference type="EMBL" id="JAGTJQ010000002">
    <property type="protein sequence ID" value="KAH7038286.1"/>
    <property type="molecule type" value="Genomic_DNA"/>
</dbReference>
<evidence type="ECO:0000313" key="2">
    <source>
        <dbReference type="EMBL" id="KAH7038286.1"/>
    </source>
</evidence>
<keyword evidence="1" id="KW-0732">Signal</keyword>
<comment type="caution">
    <text evidence="2">The sequence shown here is derived from an EMBL/GenBank/DDBJ whole genome shotgun (WGS) entry which is preliminary data.</text>
</comment>
<dbReference type="Proteomes" id="UP000756346">
    <property type="component" value="Unassembled WGS sequence"/>
</dbReference>
<gene>
    <name evidence="2" type="ORF">B0I36DRAFT_77770</name>
</gene>
<keyword evidence="3" id="KW-1185">Reference proteome</keyword>
<name>A0A9P8YG02_9PEZI</name>
<sequence length="166" mass="17431">MRSSQLIALSGFMVATAAAESQANIGFAMVSDSCGDGFYIGCSVNVGECCTLPDGYKGLAAEFRFSQDTSVVGKAYTGPDCVEADLVVKQDNNSTYFCIAKPSAPLSSAHYELSSTAGRKAKRGGARAKACRSPDHLIFPGGARANIDDLAPREYKEMTGHGRGSQ</sequence>
<accession>A0A9P8YG02</accession>
<evidence type="ECO:0000256" key="1">
    <source>
        <dbReference type="SAM" id="SignalP"/>
    </source>
</evidence>
<dbReference type="AlphaFoldDB" id="A0A9P8YG02"/>